<sequence>MPDVEGGKSVEFSPRLVHGGSDPGEAHRPQTSNCSNAGRSLRPTGCSREGGFTMKRLSLVFSQPSVEGEYLCQVARSRWPVLMFIFAFDVACYFFRFLVKLMRATDGAEKI</sequence>
<name>A0ABQ7G764_DUNSA</name>
<evidence type="ECO:0000256" key="2">
    <source>
        <dbReference type="SAM" id="Phobius"/>
    </source>
</evidence>
<accession>A0ABQ7G764</accession>
<reference evidence="3" key="1">
    <citation type="submission" date="2017-08" db="EMBL/GenBank/DDBJ databases">
        <authorList>
            <person name="Polle J.E."/>
            <person name="Barry K."/>
            <person name="Cushman J."/>
            <person name="Schmutz J."/>
            <person name="Tran D."/>
            <person name="Hathwaick L.T."/>
            <person name="Yim W.C."/>
            <person name="Jenkins J."/>
            <person name="Mckie-Krisberg Z.M."/>
            <person name="Prochnik S."/>
            <person name="Lindquist E."/>
            <person name="Dockter R.B."/>
            <person name="Adam C."/>
            <person name="Molina H."/>
            <person name="Bunkerborg J."/>
            <person name="Jin E."/>
            <person name="Buchheim M."/>
            <person name="Magnuson J."/>
        </authorList>
    </citation>
    <scope>NUCLEOTIDE SEQUENCE</scope>
    <source>
        <strain evidence="3">CCAP 19/18</strain>
    </source>
</reference>
<comment type="caution">
    <text evidence="3">The sequence shown here is derived from an EMBL/GenBank/DDBJ whole genome shotgun (WGS) entry which is preliminary data.</text>
</comment>
<dbReference type="Proteomes" id="UP000815325">
    <property type="component" value="Unassembled WGS sequence"/>
</dbReference>
<protein>
    <recommendedName>
        <fullName evidence="5">Encoded protein</fullName>
    </recommendedName>
</protein>
<organism evidence="3 4">
    <name type="scientific">Dunaliella salina</name>
    <name type="common">Green alga</name>
    <name type="synonym">Protococcus salinus</name>
    <dbReference type="NCBI Taxonomy" id="3046"/>
    <lineage>
        <taxon>Eukaryota</taxon>
        <taxon>Viridiplantae</taxon>
        <taxon>Chlorophyta</taxon>
        <taxon>core chlorophytes</taxon>
        <taxon>Chlorophyceae</taxon>
        <taxon>CS clade</taxon>
        <taxon>Chlamydomonadales</taxon>
        <taxon>Dunaliellaceae</taxon>
        <taxon>Dunaliella</taxon>
    </lineage>
</organism>
<feature type="compositionally biased region" description="Polar residues" evidence="1">
    <location>
        <begin position="29"/>
        <end position="38"/>
    </location>
</feature>
<dbReference type="EMBL" id="MU070042">
    <property type="protein sequence ID" value="KAF5830447.1"/>
    <property type="molecule type" value="Genomic_DNA"/>
</dbReference>
<gene>
    <name evidence="3" type="ORF">DUNSADRAFT_14565</name>
</gene>
<evidence type="ECO:0000313" key="3">
    <source>
        <dbReference type="EMBL" id="KAF5830447.1"/>
    </source>
</evidence>
<feature type="region of interest" description="Disordered" evidence="1">
    <location>
        <begin position="1"/>
        <end position="44"/>
    </location>
</feature>
<feature type="transmembrane region" description="Helical" evidence="2">
    <location>
        <begin position="79"/>
        <end position="99"/>
    </location>
</feature>
<evidence type="ECO:0000256" key="1">
    <source>
        <dbReference type="SAM" id="MobiDB-lite"/>
    </source>
</evidence>
<keyword evidence="2" id="KW-0812">Transmembrane</keyword>
<keyword evidence="2" id="KW-0472">Membrane</keyword>
<evidence type="ECO:0008006" key="5">
    <source>
        <dbReference type="Google" id="ProtNLM"/>
    </source>
</evidence>
<evidence type="ECO:0000313" key="4">
    <source>
        <dbReference type="Proteomes" id="UP000815325"/>
    </source>
</evidence>
<keyword evidence="2" id="KW-1133">Transmembrane helix</keyword>
<proteinExistence type="predicted"/>
<keyword evidence="4" id="KW-1185">Reference proteome</keyword>